<feature type="signal peptide" evidence="4">
    <location>
        <begin position="1"/>
        <end position="23"/>
    </location>
</feature>
<dbReference type="InterPro" id="IPR050695">
    <property type="entry name" value="N-acetylmuramoyl_amidase_3"/>
</dbReference>
<dbReference type="PANTHER" id="PTHR30404">
    <property type="entry name" value="N-ACETYLMURAMOYL-L-ALANINE AMIDASE"/>
    <property type="match status" value="1"/>
</dbReference>
<feature type="domain" description="MurNAc-LAA" evidence="5">
    <location>
        <begin position="241"/>
        <end position="396"/>
    </location>
</feature>
<accession>A0A1M7D1Q1</accession>
<dbReference type="Pfam" id="PF01520">
    <property type="entry name" value="Amidase_3"/>
    <property type="match status" value="1"/>
</dbReference>
<dbReference type="Proteomes" id="UP000322545">
    <property type="component" value="Unassembled WGS sequence"/>
</dbReference>
<keyword evidence="4" id="KW-0732">Signal</keyword>
<keyword evidence="7" id="KW-1185">Reference proteome</keyword>
<dbReference type="EC" id="3.5.1.28" evidence="2"/>
<evidence type="ECO:0000259" key="5">
    <source>
        <dbReference type="SMART" id="SM00646"/>
    </source>
</evidence>
<dbReference type="GO" id="GO:0030288">
    <property type="term" value="C:outer membrane-bounded periplasmic space"/>
    <property type="evidence" value="ECO:0007669"/>
    <property type="project" value="TreeGrafter"/>
</dbReference>
<proteinExistence type="predicted"/>
<reference evidence="6 7" key="1">
    <citation type="submission" date="2016-11" db="EMBL/GenBank/DDBJ databases">
        <authorList>
            <person name="Varghese N."/>
            <person name="Submissions S."/>
        </authorList>
    </citation>
    <scope>NUCLEOTIDE SEQUENCE [LARGE SCALE GENOMIC DNA]</scope>
    <source>
        <strain evidence="6 7">DSM 28249</strain>
    </source>
</reference>
<evidence type="ECO:0000256" key="3">
    <source>
        <dbReference type="ARBA" id="ARBA00022801"/>
    </source>
</evidence>
<dbReference type="SMART" id="SM00646">
    <property type="entry name" value="Ami_3"/>
    <property type="match status" value="1"/>
</dbReference>
<comment type="catalytic activity">
    <reaction evidence="1">
        <text>Hydrolyzes the link between N-acetylmuramoyl residues and L-amino acid residues in certain cell-wall glycopeptides.</text>
        <dbReference type="EC" id="3.5.1.28"/>
    </reaction>
</comment>
<dbReference type="CDD" id="cd02696">
    <property type="entry name" value="MurNAc-LAA"/>
    <property type="match status" value="1"/>
</dbReference>
<evidence type="ECO:0000313" key="6">
    <source>
        <dbReference type="EMBL" id="SHL73307.1"/>
    </source>
</evidence>
<dbReference type="GO" id="GO:0009253">
    <property type="term" value="P:peptidoglycan catabolic process"/>
    <property type="evidence" value="ECO:0007669"/>
    <property type="project" value="InterPro"/>
</dbReference>
<dbReference type="Gene3D" id="2.60.40.3500">
    <property type="match status" value="1"/>
</dbReference>
<dbReference type="Gene3D" id="3.40.630.40">
    <property type="entry name" value="Zn-dependent exopeptidases"/>
    <property type="match status" value="1"/>
</dbReference>
<protein>
    <recommendedName>
        <fullName evidence="2">N-acetylmuramoyl-L-alanine amidase</fullName>
        <ecNumber evidence="2">3.5.1.28</ecNumber>
    </recommendedName>
</protein>
<dbReference type="GO" id="GO:0008745">
    <property type="term" value="F:N-acetylmuramoyl-L-alanine amidase activity"/>
    <property type="evidence" value="ECO:0007669"/>
    <property type="project" value="UniProtKB-EC"/>
</dbReference>
<name>A0A1M7D1Q1_9RHOB</name>
<dbReference type="PANTHER" id="PTHR30404:SF0">
    <property type="entry name" value="N-ACETYLMURAMOYL-L-ALANINE AMIDASE AMIC"/>
    <property type="match status" value="1"/>
</dbReference>
<dbReference type="AlphaFoldDB" id="A0A1M7D1Q1"/>
<dbReference type="Pfam" id="PF11741">
    <property type="entry name" value="AMIN"/>
    <property type="match status" value="1"/>
</dbReference>
<evidence type="ECO:0000256" key="2">
    <source>
        <dbReference type="ARBA" id="ARBA00011901"/>
    </source>
</evidence>
<evidence type="ECO:0000313" key="7">
    <source>
        <dbReference type="Proteomes" id="UP000322545"/>
    </source>
</evidence>
<evidence type="ECO:0000256" key="4">
    <source>
        <dbReference type="SAM" id="SignalP"/>
    </source>
</evidence>
<dbReference type="SUPFAM" id="SSF53187">
    <property type="entry name" value="Zn-dependent exopeptidases"/>
    <property type="match status" value="1"/>
</dbReference>
<evidence type="ECO:0000256" key="1">
    <source>
        <dbReference type="ARBA" id="ARBA00001561"/>
    </source>
</evidence>
<sequence>MIRMILAGVLGLCAVLSSDAVLAQDRAFSGLARLDPQASGISDEGQGVRLRLALSQGVPYRVFTLDEPERVVLDFREVDWGGIDGDALDRSEAVERVRVGGFRPGWSRMVLDLAGPLGLDRVGLEIDEVTGGAVLEMSLTPVSAQAFAAGAGAPDLPGWDLPERSLKAQTRPRQRGENPLVVVLDPGHGGIDPGAEVDGLTEKDLMLLFAQELREVLVRAGGFEVVLTRQDDSFVSLEQRVAIAHQVRADVFVSLHADALSEGRAHGATVYTLSDSASDEASAALAERHNRTDLLAGIDLSGKDDIVADVLMDLARIETQPRAERLAENLRAGIEGKGLPLHSRPLRHAGFSVLKSPDIPSALLELGFMSSPRDLANLVDPGWRMQMAEALRDALEAWRAEDAAIADLVRQ</sequence>
<dbReference type="InterPro" id="IPR002508">
    <property type="entry name" value="MurNAc-LAA_cat"/>
</dbReference>
<organism evidence="6 7">
    <name type="scientific">Roseovarius litoreus</name>
    <dbReference type="NCBI Taxonomy" id="1155722"/>
    <lineage>
        <taxon>Bacteria</taxon>
        <taxon>Pseudomonadati</taxon>
        <taxon>Pseudomonadota</taxon>
        <taxon>Alphaproteobacteria</taxon>
        <taxon>Rhodobacterales</taxon>
        <taxon>Roseobacteraceae</taxon>
        <taxon>Roseovarius</taxon>
    </lineage>
</organism>
<feature type="chain" id="PRO_5012161200" description="N-acetylmuramoyl-L-alanine amidase" evidence="4">
    <location>
        <begin position="24"/>
        <end position="411"/>
    </location>
</feature>
<gene>
    <name evidence="6" type="ORF">SAMN05443432_102386</name>
</gene>
<keyword evidence="3" id="KW-0378">Hydrolase</keyword>
<dbReference type="InterPro" id="IPR021731">
    <property type="entry name" value="AMIN_dom"/>
</dbReference>
<dbReference type="EMBL" id="FRCB01000002">
    <property type="protein sequence ID" value="SHL73307.1"/>
    <property type="molecule type" value="Genomic_DNA"/>
</dbReference>